<gene>
    <name evidence="1" type="ORF">YASMINEVIRUS_290</name>
</gene>
<dbReference type="EMBL" id="UPSH01000001">
    <property type="protein sequence ID" value="VBB17827.1"/>
    <property type="molecule type" value="Genomic_DNA"/>
</dbReference>
<protein>
    <submittedName>
        <fullName evidence="1">Uncharacterized protein</fullName>
    </submittedName>
</protein>
<dbReference type="Proteomes" id="UP000594342">
    <property type="component" value="Unassembled WGS sequence"/>
</dbReference>
<evidence type="ECO:0000313" key="2">
    <source>
        <dbReference type="Proteomes" id="UP000594342"/>
    </source>
</evidence>
<organism evidence="1 2">
    <name type="scientific">Yasminevirus sp. GU-2018</name>
    <dbReference type="NCBI Taxonomy" id="2420051"/>
    <lineage>
        <taxon>Viruses</taxon>
        <taxon>Varidnaviria</taxon>
        <taxon>Bamfordvirae</taxon>
        <taxon>Nucleocytoviricota</taxon>
        <taxon>Megaviricetes</taxon>
        <taxon>Imitervirales</taxon>
        <taxon>Mimiviridae</taxon>
        <taxon>Klosneuvirinae</taxon>
        <taxon>Yasminevirus</taxon>
        <taxon>Yasminevirus saudimassiliense</taxon>
    </lineage>
</organism>
<comment type="caution">
    <text evidence="1">The sequence shown here is derived from an EMBL/GenBank/DDBJ whole genome shotgun (WGS) entry which is preliminary data.</text>
</comment>
<proteinExistence type="predicted"/>
<sequence>MQKLLKLNRYRRFLQKGDKIDMVVVRISKCGSIGYSRPCKGCIERMIKFDLEIKINNVYYSDSDGTIKVERFADMYSSPLTKYSMGDMRRYGMKEYAGNRNNKENEVDEVNRNTGGYSLRNHKRRRKNVT</sequence>
<keyword evidence="2" id="KW-1185">Reference proteome</keyword>
<name>A0A5K0U7Q4_9VIRU</name>
<accession>A0A5K0U7Q4</accession>
<evidence type="ECO:0000313" key="1">
    <source>
        <dbReference type="EMBL" id="VBB17827.1"/>
    </source>
</evidence>
<reference evidence="1 2" key="1">
    <citation type="submission" date="2018-10" db="EMBL/GenBank/DDBJ databases">
        <authorList>
            <consortium name="IHU Genomes"/>
        </authorList>
    </citation>
    <scope>NUCLEOTIDE SEQUENCE [LARGE SCALE GENOMIC DNA]</scope>
    <source>
        <strain evidence="1 2">A1</strain>
    </source>
</reference>